<feature type="domain" description="STAS" evidence="2">
    <location>
        <begin position="1"/>
        <end position="58"/>
    </location>
</feature>
<evidence type="ECO:0000313" key="3">
    <source>
        <dbReference type="EMBL" id="RDU38043.1"/>
    </source>
</evidence>
<keyword evidence="1" id="KW-0597">Phosphoprotein</keyword>
<dbReference type="Proteomes" id="UP000257144">
    <property type="component" value="Unassembled WGS sequence"/>
</dbReference>
<organism evidence="3 4">
    <name type="scientific">Neobacillus piezotolerans</name>
    <dbReference type="NCBI Taxonomy" id="2259171"/>
    <lineage>
        <taxon>Bacteria</taxon>
        <taxon>Bacillati</taxon>
        <taxon>Bacillota</taxon>
        <taxon>Bacilli</taxon>
        <taxon>Bacillales</taxon>
        <taxon>Bacillaceae</taxon>
        <taxon>Neobacillus</taxon>
    </lineage>
</organism>
<protein>
    <recommendedName>
        <fullName evidence="2">STAS domain-containing protein</fullName>
    </recommendedName>
</protein>
<keyword evidence="4" id="KW-1185">Reference proteome</keyword>
<dbReference type="InterPro" id="IPR002645">
    <property type="entry name" value="STAS_dom"/>
</dbReference>
<evidence type="ECO:0000259" key="2">
    <source>
        <dbReference type="PROSITE" id="PS50801"/>
    </source>
</evidence>
<dbReference type="RefSeq" id="WP_115449954.1">
    <property type="nucleotide sequence ID" value="NZ_QNQT01000001.1"/>
</dbReference>
<dbReference type="AlphaFoldDB" id="A0A3D8GUA7"/>
<proteinExistence type="predicted"/>
<gene>
    <name evidence="3" type="ORF">DRW41_00250</name>
</gene>
<accession>A0A3D8GUA7</accession>
<sequence>MEKALNQGSELGLSYVIFDLSGVPIIDTMVANHIFNVVDAPELIGIQSILTGARPEIA</sequence>
<dbReference type="Gene3D" id="3.30.750.24">
    <property type="entry name" value="STAS domain"/>
    <property type="match status" value="1"/>
</dbReference>
<evidence type="ECO:0000313" key="4">
    <source>
        <dbReference type="Proteomes" id="UP000257144"/>
    </source>
</evidence>
<dbReference type="InterPro" id="IPR051932">
    <property type="entry name" value="Bact_StressResp_Reg"/>
</dbReference>
<dbReference type="PANTHER" id="PTHR33745">
    <property type="entry name" value="RSBT ANTAGONIST PROTEIN RSBS-RELATED"/>
    <property type="match status" value="1"/>
</dbReference>
<dbReference type="InterPro" id="IPR036513">
    <property type="entry name" value="STAS_dom_sf"/>
</dbReference>
<dbReference type="Pfam" id="PF01740">
    <property type="entry name" value="STAS"/>
    <property type="match status" value="1"/>
</dbReference>
<dbReference type="SUPFAM" id="SSF52091">
    <property type="entry name" value="SpoIIaa-like"/>
    <property type="match status" value="1"/>
</dbReference>
<name>A0A3D8GUA7_9BACI</name>
<evidence type="ECO:0000256" key="1">
    <source>
        <dbReference type="ARBA" id="ARBA00022553"/>
    </source>
</evidence>
<dbReference type="OrthoDB" id="2940803at2"/>
<dbReference type="PANTHER" id="PTHR33745:SF3">
    <property type="entry name" value="RSBT CO-ANTAGONIST PROTEIN RSBRC"/>
    <property type="match status" value="1"/>
</dbReference>
<dbReference type="CDD" id="cd07041">
    <property type="entry name" value="STAS_RsbR_RsbS_like"/>
    <property type="match status" value="1"/>
</dbReference>
<dbReference type="PROSITE" id="PS50801">
    <property type="entry name" value="STAS"/>
    <property type="match status" value="1"/>
</dbReference>
<dbReference type="EMBL" id="QNQT01000001">
    <property type="protein sequence ID" value="RDU38043.1"/>
    <property type="molecule type" value="Genomic_DNA"/>
</dbReference>
<reference evidence="3 4" key="1">
    <citation type="submission" date="2018-07" db="EMBL/GenBank/DDBJ databases">
        <title>Bacillus sp. YLB-04 draft genome sequence.</title>
        <authorList>
            <person name="Yu L."/>
            <person name="Tang X."/>
        </authorList>
    </citation>
    <scope>NUCLEOTIDE SEQUENCE [LARGE SCALE GENOMIC DNA]</scope>
    <source>
        <strain evidence="3 4">YLB-04</strain>
    </source>
</reference>
<comment type="caution">
    <text evidence="3">The sequence shown here is derived from an EMBL/GenBank/DDBJ whole genome shotgun (WGS) entry which is preliminary data.</text>
</comment>